<accession>A0A1H0LBA0</accession>
<keyword evidence="2" id="KW-1185">Reference proteome</keyword>
<dbReference type="OrthoDB" id="580775at2"/>
<proteinExistence type="predicted"/>
<gene>
    <name evidence="1" type="ORF">SAMN04515671_1592</name>
</gene>
<evidence type="ECO:0000313" key="1">
    <source>
        <dbReference type="EMBL" id="SDO65230.1"/>
    </source>
</evidence>
<dbReference type="PANTHER" id="PTHR43845">
    <property type="entry name" value="BLR5969 PROTEIN"/>
    <property type="match status" value="1"/>
</dbReference>
<name>A0A1H0LBA0_9ACTN</name>
<dbReference type="Proteomes" id="UP000198741">
    <property type="component" value="Chromosome I"/>
</dbReference>
<dbReference type="SUPFAM" id="SSF56801">
    <property type="entry name" value="Acetyl-CoA synthetase-like"/>
    <property type="match status" value="1"/>
</dbReference>
<dbReference type="PANTHER" id="PTHR43845:SF1">
    <property type="entry name" value="BLR5969 PROTEIN"/>
    <property type="match status" value="1"/>
</dbReference>
<evidence type="ECO:0000313" key="2">
    <source>
        <dbReference type="Proteomes" id="UP000198741"/>
    </source>
</evidence>
<keyword evidence="1" id="KW-0436">Ligase</keyword>
<dbReference type="Gene3D" id="3.30.300.30">
    <property type="match status" value="1"/>
</dbReference>
<dbReference type="AlphaFoldDB" id="A0A1H0LBA0"/>
<dbReference type="EMBL" id="LT629710">
    <property type="protein sequence ID" value="SDO65230.1"/>
    <property type="molecule type" value="Genomic_DNA"/>
</dbReference>
<dbReference type="RefSeq" id="WP_157695279.1">
    <property type="nucleotide sequence ID" value="NZ_LT629710.1"/>
</dbReference>
<organism evidence="1 2">
    <name type="scientific">Nakamurella panacisegetis</name>
    <dbReference type="NCBI Taxonomy" id="1090615"/>
    <lineage>
        <taxon>Bacteria</taxon>
        <taxon>Bacillati</taxon>
        <taxon>Actinomycetota</taxon>
        <taxon>Actinomycetes</taxon>
        <taxon>Nakamurellales</taxon>
        <taxon>Nakamurellaceae</taxon>
        <taxon>Nakamurella</taxon>
    </lineage>
</organism>
<dbReference type="InterPro" id="IPR045851">
    <property type="entry name" value="AMP-bd_C_sf"/>
</dbReference>
<dbReference type="STRING" id="1090615.SAMN04515671_1592"/>
<sequence>MSSTDVLDEIETWEQPALDAFESELLAAQVNRVLQTSEFYRDKFAAAGVDAGAVTGVHDLPALPFTEKRDLRESLAEHPPLGRHLAVPVSSLVQIQATSGTSGSPSYFGLTDDDLHGWGIVGSRAFYAGGFRPGDVVLHGWGLSRGFAGGVPGVRVLQQLGCVVLPIGGEAGAERLLQVARDMRPRGFCSGPQFAIHTATVAQDVLGIPADALGIKHLVVGGEPGGGIDEIRSRIEQLWGATSCETLGNSDVTPIVFAECQDRSGMHLMAQGITRAELIDPDTGDVRPWEAGVAGELVLTALRREASPLIRFRTRDYLEVLDENCACGRRSPKVRCTGRTDDMLIVRGVNVWPSAVQQVVLTLQPRVTGNLRIVADFAGHSTEQRLTIRVELAPGLDERAADEVGTVLERRITQRLAFRPRLLLEPHGVLPPLGINKTALVERPATSPPLPASFRQSGVIT</sequence>
<reference evidence="1 2" key="1">
    <citation type="submission" date="2016-10" db="EMBL/GenBank/DDBJ databases">
        <authorList>
            <person name="de Groot N.N."/>
        </authorList>
    </citation>
    <scope>NUCLEOTIDE SEQUENCE [LARGE SCALE GENOMIC DNA]</scope>
    <source>
        <strain evidence="2">P4-7,KCTC 19426,CECT 7604</strain>
    </source>
</reference>
<dbReference type="GO" id="GO:0016874">
    <property type="term" value="F:ligase activity"/>
    <property type="evidence" value="ECO:0007669"/>
    <property type="project" value="UniProtKB-KW"/>
</dbReference>
<dbReference type="InterPro" id="IPR042099">
    <property type="entry name" value="ANL_N_sf"/>
</dbReference>
<protein>
    <submittedName>
        <fullName evidence="1">Phenylacetate-CoA ligase</fullName>
    </submittedName>
</protein>
<dbReference type="Gene3D" id="3.40.50.12780">
    <property type="entry name" value="N-terminal domain of ligase-like"/>
    <property type="match status" value="1"/>
</dbReference>